<dbReference type="EMBL" id="FNNA01000006">
    <property type="protein sequence ID" value="SDX44275.1"/>
    <property type="molecule type" value="Genomic_DNA"/>
</dbReference>
<evidence type="ECO:0000313" key="2">
    <source>
        <dbReference type="EMBL" id="SDX44275.1"/>
    </source>
</evidence>
<dbReference type="RefSeq" id="WP_036731593.1">
    <property type="nucleotide sequence ID" value="NZ_FNNA01000006.1"/>
</dbReference>
<gene>
    <name evidence="2" type="ORF">SAMN05444276_106123</name>
</gene>
<name>A0A1H3BR67_9RHOB</name>
<evidence type="ECO:0000313" key="3">
    <source>
        <dbReference type="Proteomes" id="UP000182944"/>
    </source>
</evidence>
<proteinExistence type="predicted"/>
<keyword evidence="1" id="KW-1133">Transmembrane helix</keyword>
<dbReference type="Proteomes" id="UP000182944">
    <property type="component" value="Unassembled WGS sequence"/>
</dbReference>
<feature type="transmembrane region" description="Helical" evidence="1">
    <location>
        <begin position="43"/>
        <end position="62"/>
    </location>
</feature>
<keyword evidence="3" id="KW-1185">Reference proteome</keyword>
<protein>
    <submittedName>
        <fullName evidence="2">Uncharacterized protein</fullName>
    </submittedName>
</protein>
<evidence type="ECO:0000256" key="1">
    <source>
        <dbReference type="SAM" id="Phobius"/>
    </source>
</evidence>
<dbReference type="OrthoDB" id="8453740at2"/>
<feature type="transmembrane region" description="Helical" evidence="1">
    <location>
        <begin position="68"/>
        <end position="85"/>
    </location>
</feature>
<feature type="transmembrane region" description="Helical" evidence="1">
    <location>
        <begin position="14"/>
        <end position="31"/>
    </location>
</feature>
<organism evidence="2 3">
    <name type="scientific">Paracoccus sanguinis</name>
    <dbReference type="NCBI Taxonomy" id="1545044"/>
    <lineage>
        <taxon>Bacteria</taxon>
        <taxon>Pseudomonadati</taxon>
        <taxon>Pseudomonadota</taxon>
        <taxon>Alphaproteobacteria</taxon>
        <taxon>Rhodobacterales</taxon>
        <taxon>Paracoccaceae</taxon>
        <taxon>Paracoccus</taxon>
    </lineage>
</organism>
<dbReference type="AlphaFoldDB" id="A0A1H3BR67"/>
<accession>A0A1H3BR67</accession>
<keyword evidence="1" id="KW-0812">Transmembrane</keyword>
<sequence>MLAPETFTTLPYDFLWLFATGYVAYRIAFVGRNSHHKTFDETFLVVVFATLARLISALLATLAGTYSLSGSVLATLGTLCLAIVWRRWLSCWLRKTLREAKLVDHDGHADVWRSMLAEDLRGPTQLVVVLKSGKSYLCDDLARFNDAPLGPCLWGEDGSVAMYITALRKQGEAWQDCNPEGENGFELSFFKAADIERIDITRRA</sequence>
<keyword evidence="1" id="KW-0472">Membrane</keyword>
<reference evidence="3" key="1">
    <citation type="submission" date="2016-10" db="EMBL/GenBank/DDBJ databases">
        <authorList>
            <person name="Varghese N."/>
            <person name="Submissions S."/>
        </authorList>
    </citation>
    <scope>NUCLEOTIDE SEQUENCE [LARGE SCALE GENOMIC DNA]</scope>
    <source>
        <strain evidence="3">DSM 29303</strain>
    </source>
</reference>